<evidence type="ECO:0000259" key="2">
    <source>
        <dbReference type="Pfam" id="PF00582"/>
    </source>
</evidence>
<comment type="caution">
    <text evidence="3">The sequence shown here is derived from an EMBL/GenBank/DDBJ whole genome shotgun (WGS) entry which is preliminary data.</text>
</comment>
<keyword evidence="4" id="KW-1185">Reference proteome</keyword>
<dbReference type="Gene3D" id="3.40.50.620">
    <property type="entry name" value="HUPs"/>
    <property type="match status" value="1"/>
</dbReference>
<gene>
    <name evidence="3" type="ORF">HNR15_001826</name>
</gene>
<sequence length="134" mass="14028">MNIVVGYIPSPEGLAAIDHAVTMAKLGEGRLVVLNCGTRGSDADPSFSEAADWDAVDQKLTSLGLTHEMRQPAQARTPADEILKAASDIAADLIVIGIRRRSPVGKLIAGSTSQQVLLDANCPVLAVKRPLDGS</sequence>
<organism evidence="3 4">
    <name type="scientific">Allobranchiibius huperziae</name>
    <dbReference type="NCBI Taxonomy" id="1874116"/>
    <lineage>
        <taxon>Bacteria</taxon>
        <taxon>Bacillati</taxon>
        <taxon>Actinomycetota</taxon>
        <taxon>Actinomycetes</taxon>
        <taxon>Micrococcales</taxon>
        <taxon>Dermacoccaceae</taxon>
        <taxon>Allobranchiibius</taxon>
    </lineage>
</organism>
<name>A0A853DFQ6_9MICO</name>
<evidence type="ECO:0000313" key="4">
    <source>
        <dbReference type="Proteomes" id="UP000571817"/>
    </source>
</evidence>
<dbReference type="PANTHER" id="PTHR46268">
    <property type="entry name" value="STRESS RESPONSE PROTEIN NHAX"/>
    <property type="match status" value="1"/>
</dbReference>
<dbReference type="PRINTS" id="PR01438">
    <property type="entry name" value="UNVRSLSTRESS"/>
</dbReference>
<reference evidence="3 4" key="1">
    <citation type="submission" date="2020-07" db="EMBL/GenBank/DDBJ databases">
        <title>Sequencing the genomes of 1000 actinobacteria strains.</title>
        <authorList>
            <person name="Klenk H.-P."/>
        </authorList>
    </citation>
    <scope>NUCLEOTIDE SEQUENCE [LARGE SCALE GENOMIC DNA]</scope>
    <source>
        <strain evidence="3 4">DSM 29531</strain>
    </source>
</reference>
<dbReference type="EMBL" id="JACCFW010000001">
    <property type="protein sequence ID" value="NYJ74863.1"/>
    <property type="molecule type" value="Genomic_DNA"/>
</dbReference>
<proteinExistence type="inferred from homology"/>
<dbReference type="CDD" id="cd00293">
    <property type="entry name" value="USP-like"/>
    <property type="match status" value="1"/>
</dbReference>
<dbReference type="SUPFAM" id="SSF52402">
    <property type="entry name" value="Adenine nucleotide alpha hydrolases-like"/>
    <property type="match status" value="1"/>
</dbReference>
<evidence type="ECO:0000313" key="3">
    <source>
        <dbReference type="EMBL" id="NYJ74863.1"/>
    </source>
</evidence>
<feature type="domain" description="UspA" evidence="2">
    <location>
        <begin position="2"/>
        <end position="128"/>
    </location>
</feature>
<accession>A0A853DFQ6</accession>
<dbReference type="Proteomes" id="UP000571817">
    <property type="component" value="Unassembled WGS sequence"/>
</dbReference>
<dbReference type="RefSeq" id="WP_179481086.1">
    <property type="nucleotide sequence ID" value="NZ_JACCFW010000001.1"/>
</dbReference>
<evidence type="ECO:0000256" key="1">
    <source>
        <dbReference type="ARBA" id="ARBA00008791"/>
    </source>
</evidence>
<dbReference type="InterPro" id="IPR006015">
    <property type="entry name" value="Universal_stress_UspA"/>
</dbReference>
<protein>
    <submittedName>
        <fullName evidence="3">Nucleotide-binding universal stress UspA family protein</fullName>
    </submittedName>
</protein>
<dbReference type="InterPro" id="IPR014729">
    <property type="entry name" value="Rossmann-like_a/b/a_fold"/>
</dbReference>
<comment type="similarity">
    <text evidence="1">Belongs to the universal stress protein A family.</text>
</comment>
<dbReference type="InterPro" id="IPR006016">
    <property type="entry name" value="UspA"/>
</dbReference>
<dbReference type="PANTHER" id="PTHR46268:SF6">
    <property type="entry name" value="UNIVERSAL STRESS PROTEIN UP12"/>
    <property type="match status" value="1"/>
</dbReference>
<dbReference type="Pfam" id="PF00582">
    <property type="entry name" value="Usp"/>
    <property type="match status" value="1"/>
</dbReference>
<dbReference type="AlphaFoldDB" id="A0A853DFQ6"/>